<proteinExistence type="predicted"/>
<keyword evidence="2" id="KW-1185">Reference proteome</keyword>
<sequence length="405" mass="44204">MKILKNKNFMLLWLAQTISKLGTRLYDIALMWYIYQKTGSSFALGLSVLCFTVPSVLVAPLAGVFADRLDKKKIIINTDLLNGVIMIVFSYLIFANNYPLYIQYIFIIFSTIVSSVFDPAISSAIPVIVEEKDLKDANTLNQTTSQIINILGPVLSGILIAFMNMWLLFFINGLSFLICAFTESFITIPKISAENSSKKISSQFKEGLTYVIKDKFLFYLILTGGVIINFFLAPLSIYETILANKVFNVGSTGYGMMNSAISVGALIGGLLIMANVFTDKYKMAVVGLCLEGIPVAILGFIPNYYVALLSEAFLGFGIAMASVGISTLYQTLIPKDKMGRVMALTGSLATVTVPIGTLAGSAIIQCMPLSIVLIISGIFIFISAILLIPLFRVKNERTNLSSSIS</sequence>
<dbReference type="Proteomes" id="UP001058074">
    <property type="component" value="Unassembled WGS sequence"/>
</dbReference>
<organism evidence="1 2">
    <name type="scientific">Inconstantimicrobium mannanitabidum</name>
    <dbReference type="NCBI Taxonomy" id="1604901"/>
    <lineage>
        <taxon>Bacteria</taxon>
        <taxon>Bacillati</taxon>
        <taxon>Bacillota</taxon>
        <taxon>Clostridia</taxon>
        <taxon>Eubacteriales</taxon>
        <taxon>Clostridiaceae</taxon>
        <taxon>Inconstantimicrobium</taxon>
    </lineage>
</organism>
<dbReference type="EMBL" id="BROD01000001">
    <property type="protein sequence ID" value="GKX65691.1"/>
    <property type="molecule type" value="Genomic_DNA"/>
</dbReference>
<protein>
    <submittedName>
        <fullName evidence="1">MFS transporter</fullName>
    </submittedName>
</protein>
<name>A0ACB5R9G8_9CLOT</name>
<evidence type="ECO:0000313" key="1">
    <source>
        <dbReference type="EMBL" id="GKX65691.1"/>
    </source>
</evidence>
<reference evidence="1" key="1">
    <citation type="journal article" date="2025" name="Int. J. Syst. Evol. Microbiol.">
        <title>Inconstantimicrobium mannanitabidum sp. nov., a novel member of the family Clostridiaceae isolated from anoxic soil under the treatment of reductive soil disinfestation.</title>
        <authorList>
            <person name="Ueki A."/>
            <person name="Tonouchi A."/>
            <person name="Honma S."/>
            <person name="Kaku N."/>
            <person name="Ueki K."/>
        </authorList>
    </citation>
    <scope>NUCLEOTIDE SEQUENCE</scope>
    <source>
        <strain evidence="1">TW13</strain>
    </source>
</reference>
<comment type="caution">
    <text evidence="1">The sequence shown here is derived from an EMBL/GenBank/DDBJ whole genome shotgun (WGS) entry which is preliminary data.</text>
</comment>
<evidence type="ECO:0000313" key="2">
    <source>
        <dbReference type="Proteomes" id="UP001058074"/>
    </source>
</evidence>
<gene>
    <name evidence="1" type="ORF">rsdtw13_09490</name>
</gene>
<accession>A0ACB5R9G8</accession>